<dbReference type="InterPro" id="IPR044855">
    <property type="entry name" value="CoA-Trfase_III_dom3_sf"/>
</dbReference>
<dbReference type="AlphaFoldDB" id="A0A0A0NPB8"/>
<sequence>MRPLDGLVVLEMGQYIAAPYCAMMLADLGADVIKIERPGTGDPRRSYDPLIEDKNGRLSGGFLSYNRNKRSVTLDLTTEEGRAVYRRLASRADVIVENLRPGAVDRLGLGYEVLRQDNERLIYCAISGYGRLADHRGVYADRPAFDTAIQAMGGLMAVTGEADGPPLPTITGFADLFTAVHAAFSVLAALQGRAVTGRGTFVDQSMYDSTASLLERELMLWDFTRHERRRGVDGYAPLGSLEASDGYVALIIPTDEMWRRMCVAIDREDLLDHPKLDSVLSRAENFSSLIRPEAERWTRSRTRSEVVARFSEIGLPAGVVQTVPEIYECPHLAARDMFLDIDDAYAGPRRMIRTPALLDGYEPPLPHSAPQLGEDNEEVLRELAEATPQDLAHWRRAGVI</sequence>
<comment type="caution">
    <text evidence="2">The sequence shown here is derived from an EMBL/GenBank/DDBJ whole genome shotgun (WGS) entry which is preliminary data.</text>
</comment>
<dbReference type="PANTHER" id="PTHR48207">
    <property type="entry name" value="SUCCINATE--HYDROXYMETHYLGLUTARATE COA-TRANSFERASE"/>
    <property type="match status" value="1"/>
</dbReference>
<dbReference type="Gene3D" id="3.40.50.10540">
    <property type="entry name" value="Crotonobetainyl-coa:carnitine coa-transferase, domain 1"/>
    <property type="match status" value="1"/>
</dbReference>
<dbReference type="InterPro" id="IPR003673">
    <property type="entry name" value="CoA-Trfase_fam_III"/>
</dbReference>
<dbReference type="EMBL" id="QYCY01000004">
    <property type="protein sequence ID" value="RLV71761.1"/>
    <property type="molecule type" value="Genomic_DNA"/>
</dbReference>
<accession>A0A0A0NPB8</accession>
<dbReference type="PANTHER" id="PTHR48207:SF3">
    <property type="entry name" value="SUCCINATE--HYDROXYMETHYLGLUTARATE COA-TRANSFERASE"/>
    <property type="match status" value="1"/>
</dbReference>
<evidence type="ECO:0000313" key="3">
    <source>
        <dbReference type="Proteomes" id="UP000281594"/>
    </source>
</evidence>
<dbReference type="STRING" id="1343740.M271_50220"/>
<dbReference type="RefSeq" id="WP_020874882.1">
    <property type="nucleotide sequence ID" value="NC_022785.1"/>
</dbReference>
<evidence type="ECO:0000313" key="2">
    <source>
        <dbReference type="EMBL" id="RLV71761.1"/>
    </source>
</evidence>
<name>A0A0A0NPB8_STRRN</name>
<reference evidence="2 3" key="1">
    <citation type="journal article" date="2018" name="J. Biol. Chem.">
        <title>Discovery of the actinoplanic acid pathway in Streptomyces rapamycinicus reveals a genetically conserved synergism with rapamycin.</title>
        <authorList>
            <person name="Mrak P."/>
            <person name="Krastel P."/>
            <person name="Pivk Lukancic P."/>
            <person name="Tao J."/>
            <person name="Pistorius D."/>
            <person name="Moore C.M."/>
        </authorList>
    </citation>
    <scope>NUCLEOTIDE SEQUENCE [LARGE SCALE GENOMIC DNA]</scope>
    <source>
        <strain evidence="2 3">NRRL 5491</strain>
    </source>
</reference>
<dbReference type="KEGG" id="src:M271_50220"/>
<gene>
    <name evidence="2" type="ORF">D3C57_144580</name>
</gene>
<dbReference type="Pfam" id="PF02515">
    <property type="entry name" value="CoA_transf_3"/>
    <property type="match status" value="1"/>
</dbReference>
<dbReference type="GO" id="GO:0008410">
    <property type="term" value="F:CoA-transferase activity"/>
    <property type="evidence" value="ECO:0007669"/>
    <property type="project" value="TreeGrafter"/>
</dbReference>
<evidence type="ECO:0008006" key="4">
    <source>
        <dbReference type="Google" id="ProtNLM"/>
    </source>
</evidence>
<dbReference type="InterPro" id="IPR023606">
    <property type="entry name" value="CoA-Trfase_III_dom_1_sf"/>
</dbReference>
<organism evidence="2 3">
    <name type="scientific">Streptomyces rapamycinicus (strain ATCC 29253 / DSM 41530 / NRRL 5491 / AYB-994)</name>
    <name type="common">Streptomyces hygroscopicus (strain ATCC 29253)</name>
    <dbReference type="NCBI Taxonomy" id="1343740"/>
    <lineage>
        <taxon>Bacteria</taxon>
        <taxon>Bacillati</taxon>
        <taxon>Actinomycetota</taxon>
        <taxon>Actinomycetes</taxon>
        <taxon>Kitasatosporales</taxon>
        <taxon>Streptomycetaceae</taxon>
        <taxon>Streptomyces</taxon>
        <taxon>Streptomyces violaceusniger group</taxon>
    </lineage>
</organism>
<dbReference type="eggNOG" id="COG1804">
    <property type="taxonomic scope" value="Bacteria"/>
</dbReference>
<keyword evidence="1" id="KW-0808">Transferase</keyword>
<dbReference type="InterPro" id="IPR050483">
    <property type="entry name" value="CoA-transferase_III_domain"/>
</dbReference>
<protein>
    <recommendedName>
        <fullName evidence="4">Formyl-CoA transferase</fullName>
    </recommendedName>
</protein>
<dbReference type="Proteomes" id="UP000281594">
    <property type="component" value="Unassembled WGS sequence"/>
</dbReference>
<proteinExistence type="predicted"/>
<evidence type="ECO:0000256" key="1">
    <source>
        <dbReference type="ARBA" id="ARBA00022679"/>
    </source>
</evidence>
<dbReference type="SUPFAM" id="SSF89796">
    <property type="entry name" value="CoA-transferase family III (CaiB/BaiF)"/>
    <property type="match status" value="1"/>
</dbReference>
<dbReference type="Gene3D" id="3.30.1540.10">
    <property type="entry name" value="formyl-coa transferase, domain 3"/>
    <property type="match status" value="1"/>
</dbReference>
<dbReference type="HOGENOM" id="CLU_033975_2_3_11"/>